<reference evidence="2 3" key="1">
    <citation type="submission" date="2017-10" db="EMBL/GenBank/DDBJ databases">
        <title>Paenichitinophaga pekingensis gen. nov., sp. nov., isolated from activated sludge.</title>
        <authorList>
            <person name="Jin D."/>
            <person name="Kong X."/>
            <person name="Deng Y."/>
            <person name="Bai Z."/>
        </authorList>
    </citation>
    <scope>NUCLEOTIDE SEQUENCE [LARGE SCALE GENOMIC DNA]</scope>
    <source>
        <strain evidence="2 3">13</strain>
    </source>
</reference>
<feature type="transmembrane region" description="Helical" evidence="1">
    <location>
        <begin position="323"/>
        <end position="345"/>
    </location>
</feature>
<feature type="transmembrane region" description="Helical" evidence="1">
    <location>
        <begin position="262"/>
        <end position="287"/>
    </location>
</feature>
<evidence type="ECO:0000313" key="2">
    <source>
        <dbReference type="EMBL" id="ATL49892.1"/>
    </source>
</evidence>
<dbReference type="Pfam" id="PF18943">
    <property type="entry name" value="DUF5690"/>
    <property type="match status" value="1"/>
</dbReference>
<evidence type="ECO:0000313" key="3">
    <source>
        <dbReference type="Proteomes" id="UP000220133"/>
    </source>
</evidence>
<feature type="transmembrane region" description="Helical" evidence="1">
    <location>
        <begin position="12"/>
        <end position="33"/>
    </location>
</feature>
<keyword evidence="3" id="KW-1185">Reference proteome</keyword>
<feature type="transmembrane region" description="Helical" evidence="1">
    <location>
        <begin position="139"/>
        <end position="156"/>
    </location>
</feature>
<evidence type="ECO:0008006" key="4">
    <source>
        <dbReference type="Google" id="ProtNLM"/>
    </source>
</evidence>
<dbReference type="KEGG" id="cbae:COR50_14905"/>
<proteinExistence type="predicted"/>
<gene>
    <name evidence="2" type="ORF">COR50_14905</name>
</gene>
<accession>A0A291R170</accession>
<feature type="transmembrane region" description="Helical" evidence="1">
    <location>
        <begin position="221"/>
        <end position="242"/>
    </location>
</feature>
<dbReference type="AlphaFoldDB" id="A0A291R170"/>
<feature type="transmembrane region" description="Helical" evidence="1">
    <location>
        <begin position="176"/>
        <end position="193"/>
    </location>
</feature>
<dbReference type="Proteomes" id="UP000220133">
    <property type="component" value="Chromosome"/>
</dbReference>
<feature type="transmembrane region" description="Helical" evidence="1">
    <location>
        <begin position="357"/>
        <end position="379"/>
    </location>
</feature>
<dbReference type="EMBL" id="CP023777">
    <property type="protein sequence ID" value="ATL49892.1"/>
    <property type="molecule type" value="Genomic_DNA"/>
</dbReference>
<dbReference type="InterPro" id="IPR036259">
    <property type="entry name" value="MFS_trans_sf"/>
</dbReference>
<name>A0A291R170_9BACT</name>
<sequence length="431" mass="48331">MFNKIFNFTNSKNWSSAYLIIAVFICYTGMYAVRKSFLAGQFTGLDFGYGLDAKTILVLSQVLGYMLSKFFGIRIVSEMKKEHRVSWLTGLVSFGLLMLAVFAWGPGLVKVAALFLNGLSLGIVFGIVFSFIEGRKNTELLAAALSATFIFSTGLVKTTGLVLMQDFNLGEYQVPFLTGLLFFPLFLLSVWVLNRTGAPDDSDIRERVQRVPMYREDRRQFLIQNGTGYFGLVAIYIVLTVVRDFRDNFVVEFWAEQGFSKAPQVVTLTEIPVAVSVLLVASAGVLIRNNKTAFNVGMWLMMLSALLMLCSTMLFNWGRMNAVVWMIVSGIGVYLPYILFHCLVFERLVALLKFKGNVGFLFYMADAFGYLGSVAVLVLKEVLGFHQSWSVFFVNMNLEAASCILLITVFVTWYFNKKFAKKSAAGVLNYT</sequence>
<protein>
    <recommendedName>
        <fullName evidence="4">MFS transporter</fullName>
    </recommendedName>
</protein>
<feature type="transmembrane region" description="Helical" evidence="1">
    <location>
        <begin position="85"/>
        <end position="105"/>
    </location>
</feature>
<dbReference type="OrthoDB" id="182994at2"/>
<keyword evidence="1" id="KW-0812">Transmembrane</keyword>
<keyword evidence="1" id="KW-0472">Membrane</keyword>
<feature type="transmembrane region" description="Helical" evidence="1">
    <location>
        <begin position="299"/>
        <end position="317"/>
    </location>
</feature>
<dbReference type="InterPro" id="IPR043745">
    <property type="entry name" value="DUF5690"/>
</dbReference>
<evidence type="ECO:0000256" key="1">
    <source>
        <dbReference type="SAM" id="Phobius"/>
    </source>
</evidence>
<feature type="transmembrane region" description="Helical" evidence="1">
    <location>
        <begin position="53"/>
        <end position="73"/>
    </location>
</feature>
<organism evidence="2 3">
    <name type="scientific">Chitinophaga caeni</name>
    <dbReference type="NCBI Taxonomy" id="2029983"/>
    <lineage>
        <taxon>Bacteria</taxon>
        <taxon>Pseudomonadati</taxon>
        <taxon>Bacteroidota</taxon>
        <taxon>Chitinophagia</taxon>
        <taxon>Chitinophagales</taxon>
        <taxon>Chitinophagaceae</taxon>
        <taxon>Chitinophaga</taxon>
    </lineage>
</organism>
<feature type="transmembrane region" description="Helical" evidence="1">
    <location>
        <begin position="111"/>
        <end position="132"/>
    </location>
</feature>
<keyword evidence="1" id="KW-1133">Transmembrane helix</keyword>
<dbReference type="SUPFAM" id="SSF103473">
    <property type="entry name" value="MFS general substrate transporter"/>
    <property type="match status" value="1"/>
</dbReference>
<feature type="transmembrane region" description="Helical" evidence="1">
    <location>
        <begin position="391"/>
        <end position="415"/>
    </location>
</feature>